<dbReference type="Pfam" id="PF11807">
    <property type="entry name" value="UstYa"/>
    <property type="match status" value="1"/>
</dbReference>
<keyword evidence="5" id="KW-0812">Transmembrane</keyword>
<dbReference type="GO" id="GO:0043386">
    <property type="term" value="P:mycotoxin biosynthetic process"/>
    <property type="evidence" value="ECO:0007669"/>
    <property type="project" value="InterPro"/>
</dbReference>
<dbReference type="PANTHER" id="PTHR33365:SF11">
    <property type="entry name" value="TAT PATHWAY SIGNAL SEQUENCE"/>
    <property type="match status" value="1"/>
</dbReference>
<keyword evidence="5" id="KW-1133">Transmembrane helix</keyword>
<evidence type="ECO:0008006" key="8">
    <source>
        <dbReference type="Google" id="ProtNLM"/>
    </source>
</evidence>
<dbReference type="Proteomes" id="UP000297716">
    <property type="component" value="Unassembled WGS sequence"/>
</dbReference>
<evidence type="ECO:0000256" key="3">
    <source>
        <dbReference type="ARBA" id="ARBA00035112"/>
    </source>
</evidence>
<sequence>MFAQWRRSPRYSKLEKDTSESSTDDHPRWSMNIWLVAAVLSLLCVLSFGAGWIGAQKRRPSALSDIIPSLPVTGLSRQQVMTLHEMQAAPPADGSHESAWDKLIPDGLGYVKHPTLAPELSVIAVFHQLHCLYTVRRAYYAAYAASIGQEFNRAGVREPVHIAHCLDYLQQSLVCAADIGIEPFYAGHYPDVMFGRQCRDFSEIQTWAAEWRVLNGSGFIFDSTP</sequence>
<gene>
    <name evidence="6" type="ORF">E0Z10_g3945</name>
</gene>
<keyword evidence="2" id="KW-0560">Oxidoreductase</keyword>
<dbReference type="InterPro" id="IPR021765">
    <property type="entry name" value="UstYa-like"/>
</dbReference>
<reference evidence="6 7" key="1">
    <citation type="submission" date="2019-03" db="EMBL/GenBank/DDBJ databases">
        <title>Draft genome sequence of Xylaria hypoxylon DSM 108379, a ubiquitous saprotrophic-parasitic fungi on hardwood.</title>
        <authorList>
            <person name="Buettner E."/>
            <person name="Leonhardt S."/>
            <person name="Gebauer A.M."/>
            <person name="Liers C."/>
            <person name="Hofrichter M."/>
            <person name="Kellner H."/>
        </authorList>
    </citation>
    <scope>NUCLEOTIDE SEQUENCE [LARGE SCALE GENOMIC DNA]</scope>
    <source>
        <strain evidence="6 7">DSM 108379</strain>
    </source>
</reference>
<evidence type="ECO:0000256" key="4">
    <source>
        <dbReference type="SAM" id="MobiDB-lite"/>
    </source>
</evidence>
<evidence type="ECO:0000256" key="1">
    <source>
        <dbReference type="ARBA" id="ARBA00004685"/>
    </source>
</evidence>
<feature type="region of interest" description="Disordered" evidence="4">
    <location>
        <begin position="1"/>
        <end position="26"/>
    </location>
</feature>
<name>A0A4Z0YKH4_9PEZI</name>
<proteinExistence type="inferred from homology"/>
<feature type="transmembrane region" description="Helical" evidence="5">
    <location>
        <begin position="33"/>
        <end position="55"/>
    </location>
</feature>
<evidence type="ECO:0000256" key="5">
    <source>
        <dbReference type="SAM" id="Phobius"/>
    </source>
</evidence>
<evidence type="ECO:0000256" key="2">
    <source>
        <dbReference type="ARBA" id="ARBA00023002"/>
    </source>
</evidence>
<comment type="pathway">
    <text evidence="1">Mycotoxin biosynthesis.</text>
</comment>
<organism evidence="6 7">
    <name type="scientific">Xylaria hypoxylon</name>
    <dbReference type="NCBI Taxonomy" id="37992"/>
    <lineage>
        <taxon>Eukaryota</taxon>
        <taxon>Fungi</taxon>
        <taxon>Dikarya</taxon>
        <taxon>Ascomycota</taxon>
        <taxon>Pezizomycotina</taxon>
        <taxon>Sordariomycetes</taxon>
        <taxon>Xylariomycetidae</taxon>
        <taxon>Xylariales</taxon>
        <taxon>Xylariaceae</taxon>
        <taxon>Xylaria</taxon>
    </lineage>
</organism>
<keyword evidence="5" id="KW-0472">Membrane</keyword>
<feature type="compositionally biased region" description="Basic and acidic residues" evidence="4">
    <location>
        <begin position="12"/>
        <end position="26"/>
    </location>
</feature>
<dbReference type="PANTHER" id="PTHR33365">
    <property type="entry name" value="YALI0B05434P"/>
    <property type="match status" value="1"/>
</dbReference>
<dbReference type="OrthoDB" id="3687641at2759"/>
<dbReference type="STRING" id="37992.A0A4Z0YKH4"/>
<dbReference type="GO" id="GO:0016491">
    <property type="term" value="F:oxidoreductase activity"/>
    <property type="evidence" value="ECO:0007669"/>
    <property type="project" value="UniProtKB-KW"/>
</dbReference>
<accession>A0A4Z0YKH4</accession>
<dbReference type="AlphaFoldDB" id="A0A4Z0YKH4"/>
<keyword evidence="7" id="KW-1185">Reference proteome</keyword>
<comment type="caution">
    <text evidence="6">The sequence shown here is derived from an EMBL/GenBank/DDBJ whole genome shotgun (WGS) entry which is preliminary data.</text>
</comment>
<comment type="similarity">
    <text evidence="3">Belongs to the ustYa family.</text>
</comment>
<protein>
    <recommendedName>
        <fullName evidence="8">Tat pathway signal sequence</fullName>
    </recommendedName>
</protein>
<evidence type="ECO:0000313" key="6">
    <source>
        <dbReference type="EMBL" id="TGJ84799.1"/>
    </source>
</evidence>
<dbReference type="EMBL" id="SKBN01000059">
    <property type="protein sequence ID" value="TGJ84799.1"/>
    <property type="molecule type" value="Genomic_DNA"/>
</dbReference>
<evidence type="ECO:0000313" key="7">
    <source>
        <dbReference type="Proteomes" id="UP000297716"/>
    </source>
</evidence>